<evidence type="ECO:0000256" key="1">
    <source>
        <dbReference type="ARBA" id="ARBA00022729"/>
    </source>
</evidence>
<evidence type="ECO:0000256" key="2">
    <source>
        <dbReference type="ARBA" id="ARBA00022801"/>
    </source>
</evidence>
<name>A0A1G6C1T0_9STRE</name>
<dbReference type="InterPro" id="IPR010126">
    <property type="entry name" value="Esterase_phb"/>
</dbReference>
<evidence type="ECO:0000313" key="5">
    <source>
        <dbReference type="EMBL" id="SDB26807.1"/>
    </source>
</evidence>
<proteinExistence type="predicted"/>
<gene>
    <name evidence="5" type="ORF">SAMN02910293_01337</name>
</gene>
<dbReference type="eggNOG" id="COG4099">
    <property type="taxonomic scope" value="Bacteria"/>
</dbReference>
<keyword evidence="2" id="KW-0378">Hydrolase</keyword>
<dbReference type="InterPro" id="IPR041172">
    <property type="entry name" value="EstA_Ig-like_N"/>
</dbReference>
<dbReference type="PANTHER" id="PTHR43037:SF5">
    <property type="entry name" value="FERULOYL ESTERASE"/>
    <property type="match status" value="1"/>
</dbReference>
<dbReference type="InterPro" id="IPR050955">
    <property type="entry name" value="Plant_Biomass_Hydrol_Est"/>
</dbReference>
<dbReference type="RefSeq" id="WP_074486117.1">
    <property type="nucleotide sequence ID" value="NZ_FMXP01000016.1"/>
</dbReference>
<feature type="domain" description="Esterase Ig-like N-terminal" evidence="4">
    <location>
        <begin position="48"/>
        <end position="144"/>
    </location>
</feature>
<keyword evidence="1 3" id="KW-0732">Signal</keyword>
<accession>A0A1G6C1T0</accession>
<dbReference type="PANTHER" id="PTHR43037">
    <property type="entry name" value="UNNAMED PRODUCT-RELATED"/>
    <property type="match status" value="1"/>
</dbReference>
<feature type="chain" id="PRO_5010328613" evidence="3">
    <location>
        <begin position="27"/>
        <end position="469"/>
    </location>
</feature>
<evidence type="ECO:0000256" key="3">
    <source>
        <dbReference type="SAM" id="SignalP"/>
    </source>
</evidence>
<reference evidence="5 6" key="1">
    <citation type="submission" date="2016-10" db="EMBL/GenBank/DDBJ databases">
        <authorList>
            <person name="de Groot N.N."/>
        </authorList>
    </citation>
    <scope>NUCLEOTIDE SEQUENCE [LARGE SCALE GENOMIC DNA]</scope>
    <source>
        <strain evidence="5 6">A-4</strain>
    </source>
</reference>
<dbReference type="Gene3D" id="2.60.40.2180">
    <property type="match status" value="1"/>
</dbReference>
<dbReference type="SUPFAM" id="SSF53474">
    <property type="entry name" value="alpha/beta-Hydrolases"/>
    <property type="match status" value="1"/>
</dbReference>
<protein>
    <submittedName>
        <fullName evidence="5">Predicted peptidase</fullName>
    </submittedName>
</protein>
<dbReference type="Pfam" id="PF10503">
    <property type="entry name" value="Esterase_PHB"/>
    <property type="match status" value="1"/>
</dbReference>
<evidence type="ECO:0000259" key="4">
    <source>
        <dbReference type="Pfam" id="PF18435"/>
    </source>
</evidence>
<feature type="signal peptide" evidence="3">
    <location>
        <begin position="1"/>
        <end position="26"/>
    </location>
</feature>
<dbReference type="GO" id="GO:0016787">
    <property type="term" value="F:hydrolase activity"/>
    <property type="evidence" value="ECO:0007669"/>
    <property type="project" value="UniProtKB-KW"/>
</dbReference>
<evidence type="ECO:0000313" key="6">
    <source>
        <dbReference type="Proteomes" id="UP000182508"/>
    </source>
</evidence>
<dbReference type="GO" id="GO:0005576">
    <property type="term" value="C:extracellular region"/>
    <property type="evidence" value="ECO:0007669"/>
    <property type="project" value="InterPro"/>
</dbReference>
<keyword evidence="6" id="KW-1185">Reference proteome</keyword>
<dbReference type="Pfam" id="PF18435">
    <property type="entry name" value="EstA_Ig_like"/>
    <property type="match status" value="1"/>
</dbReference>
<sequence>MKNASKIVLCLLLAAISLSHLLQVEARQWPGYPSRTASVTKTSLYIDNYEFGPAVSKVILELNTNITSYDLSSTTVTTSDINRQIQNAYLSDANGQATATGAASKYLTLELDVTYNTDNPSQSASPFSFDLSTYRNTWVSSYVVAINGLSVKPAYSYKSQTINSEQEAISNRLTPKADKFSERGQTYGLQYAAYQPESAVDGEKNPLIIWLHGIGEVGTDLNFPLLSSEVSSLTESGIQNHFTSTGSGNQNGAYVLVVQSPVAWGSGQAAALKSTIDDYVASHPDIDSERIYLAGASNGGGMVVTMGITYPNYFAALIPIAASYPYQASYDSAADLFTYTVTDSTYQALKDQPMWLIHSRADQTVPVDNSVLPFYKAMIDRGTSNKWLSYYETATGTELPGLVYNGHWSWIYFFNNQVTGVQSTENTASYQALWGMVATDPTQGGASKATVNGIEYSNLFDWLNAQRRP</sequence>
<organism evidence="5 6">
    <name type="scientific">Streptococcus henryi</name>
    <dbReference type="NCBI Taxonomy" id="439219"/>
    <lineage>
        <taxon>Bacteria</taxon>
        <taxon>Bacillati</taxon>
        <taxon>Bacillota</taxon>
        <taxon>Bacilli</taxon>
        <taxon>Lactobacillales</taxon>
        <taxon>Streptococcaceae</taxon>
        <taxon>Streptococcus</taxon>
    </lineage>
</organism>
<dbReference type="AlphaFoldDB" id="A0A1G6C1T0"/>
<dbReference type="Gene3D" id="3.40.50.1820">
    <property type="entry name" value="alpha/beta hydrolase"/>
    <property type="match status" value="1"/>
</dbReference>
<dbReference type="Proteomes" id="UP000182508">
    <property type="component" value="Unassembled WGS sequence"/>
</dbReference>
<dbReference type="InterPro" id="IPR029058">
    <property type="entry name" value="AB_hydrolase_fold"/>
</dbReference>
<dbReference type="EMBL" id="FMXP01000016">
    <property type="protein sequence ID" value="SDB26807.1"/>
    <property type="molecule type" value="Genomic_DNA"/>
</dbReference>